<accession>A0ABX0ZPD0</accession>
<comment type="similarity">
    <text evidence="1 5">Belongs to the enoyl-CoA hydratase/isomerase family.</text>
</comment>
<dbReference type="InterPro" id="IPR014748">
    <property type="entry name" value="Enoyl-CoA_hydra_C"/>
</dbReference>
<evidence type="ECO:0000313" key="7">
    <source>
        <dbReference type="Proteomes" id="UP000734511"/>
    </source>
</evidence>
<dbReference type="Gene3D" id="1.10.12.10">
    <property type="entry name" value="Lyase 2-enoyl-coa Hydratase, Chain A, domain 2"/>
    <property type="match status" value="1"/>
</dbReference>
<name>A0ABX0ZPD0_9ACTN</name>
<evidence type="ECO:0000256" key="4">
    <source>
        <dbReference type="ARBA" id="ARBA00023717"/>
    </source>
</evidence>
<comment type="caution">
    <text evidence="6">The sequence shown here is derived from an EMBL/GenBank/DDBJ whole genome shotgun (WGS) entry which is preliminary data.</text>
</comment>
<dbReference type="PROSITE" id="PS00166">
    <property type="entry name" value="ENOYL_COA_HYDRATASE"/>
    <property type="match status" value="1"/>
</dbReference>
<dbReference type="Gene3D" id="3.90.226.10">
    <property type="entry name" value="2-enoyl-CoA Hydratase, Chain A, domain 1"/>
    <property type="match status" value="1"/>
</dbReference>
<proteinExistence type="inferred from homology"/>
<gene>
    <name evidence="6" type="ORF">HCN08_14775</name>
</gene>
<evidence type="ECO:0000256" key="1">
    <source>
        <dbReference type="ARBA" id="ARBA00005254"/>
    </source>
</evidence>
<dbReference type="InterPro" id="IPR029045">
    <property type="entry name" value="ClpP/crotonase-like_dom_sf"/>
</dbReference>
<dbReference type="EMBL" id="JAATEJ010000010">
    <property type="protein sequence ID" value="NJP44647.1"/>
    <property type="molecule type" value="Genomic_DNA"/>
</dbReference>
<evidence type="ECO:0000256" key="3">
    <source>
        <dbReference type="ARBA" id="ARBA00023709"/>
    </source>
</evidence>
<dbReference type="RefSeq" id="WP_167983516.1">
    <property type="nucleotide sequence ID" value="NZ_JAATEJ010000010.1"/>
</dbReference>
<dbReference type="InterPro" id="IPR001753">
    <property type="entry name" value="Enoyl-CoA_hydra/iso"/>
</dbReference>
<keyword evidence="2 6" id="KW-0456">Lyase</keyword>
<dbReference type="GO" id="GO:0004300">
    <property type="term" value="F:enoyl-CoA hydratase activity"/>
    <property type="evidence" value="ECO:0007669"/>
    <property type="project" value="UniProtKB-EC"/>
</dbReference>
<comment type="catalytic activity">
    <reaction evidence="4">
        <text>a 4-saturated-(3S)-3-hydroxyacyl-CoA = a (3E)-enoyl-CoA + H2O</text>
        <dbReference type="Rhea" id="RHEA:20724"/>
        <dbReference type="ChEBI" id="CHEBI:15377"/>
        <dbReference type="ChEBI" id="CHEBI:58521"/>
        <dbReference type="ChEBI" id="CHEBI:137480"/>
        <dbReference type="EC" id="4.2.1.17"/>
    </reaction>
</comment>
<evidence type="ECO:0000313" key="6">
    <source>
        <dbReference type="EMBL" id="NJP44647.1"/>
    </source>
</evidence>
<dbReference type="CDD" id="cd06558">
    <property type="entry name" value="crotonase-like"/>
    <property type="match status" value="1"/>
</dbReference>
<dbReference type="PANTHER" id="PTHR11941">
    <property type="entry name" value="ENOYL-COA HYDRATASE-RELATED"/>
    <property type="match status" value="1"/>
</dbReference>
<evidence type="ECO:0000256" key="2">
    <source>
        <dbReference type="ARBA" id="ARBA00023239"/>
    </source>
</evidence>
<reference evidence="6 7" key="1">
    <citation type="submission" date="2020-03" db="EMBL/GenBank/DDBJ databases">
        <title>WGS of actinomycetes isolated from Thailand.</title>
        <authorList>
            <person name="Thawai C."/>
        </authorList>
    </citation>
    <scope>NUCLEOTIDE SEQUENCE [LARGE SCALE GENOMIC DNA]</scope>
    <source>
        <strain evidence="6 7">PRB2-1</strain>
    </source>
</reference>
<dbReference type="Pfam" id="PF00378">
    <property type="entry name" value="ECH_1"/>
    <property type="match status" value="1"/>
</dbReference>
<sequence>MQPPFVAVEIDAPVATVTLSRPEARNALSPGGIAELMGALGALDEDDRVRAVVLTGGPKVFAAGADIAEMVTRTPADQLAIERGPRWQPLLRFTKPLIAAVNGYALGGGCELAMMCDMIIAGDGARFGQPEVNLGILPGAGGTQRWPRTAGKYVAMEANLTGDLVDAERAYQLGIANRVVPAAETVATAQELARRIAAKPPIAVRLIKEAVNAAYETTLTAGLAGERRSFHLLFATDDQTEGMRAFLDKRPPHFKGM</sequence>
<dbReference type="EC" id="4.2.1.17" evidence="6"/>
<protein>
    <submittedName>
        <fullName evidence="6">Enoyl-CoA hydratase</fullName>
        <ecNumber evidence="6">4.2.1.17</ecNumber>
    </submittedName>
</protein>
<organism evidence="6 7">
    <name type="scientific">Actinacidiphila epipremni</name>
    <dbReference type="NCBI Taxonomy" id="2053013"/>
    <lineage>
        <taxon>Bacteria</taxon>
        <taxon>Bacillati</taxon>
        <taxon>Actinomycetota</taxon>
        <taxon>Actinomycetes</taxon>
        <taxon>Kitasatosporales</taxon>
        <taxon>Streptomycetaceae</taxon>
        <taxon>Actinacidiphila</taxon>
    </lineage>
</organism>
<dbReference type="SUPFAM" id="SSF52096">
    <property type="entry name" value="ClpP/crotonase"/>
    <property type="match status" value="1"/>
</dbReference>
<dbReference type="Proteomes" id="UP000734511">
    <property type="component" value="Unassembled WGS sequence"/>
</dbReference>
<evidence type="ECO:0000256" key="5">
    <source>
        <dbReference type="RuleBase" id="RU003707"/>
    </source>
</evidence>
<comment type="catalytic activity">
    <reaction evidence="3">
        <text>a (3S)-3-hydroxyacyl-CoA = a (2E)-enoyl-CoA + H2O</text>
        <dbReference type="Rhea" id="RHEA:16105"/>
        <dbReference type="ChEBI" id="CHEBI:15377"/>
        <dbReference type="ChEBI" id="CHEBI:57318"/>
        <dbReference type="ChEBI" id="CHEBI:58856"/>
        <dbReference type="EC" id="4.2.1.17"/>
    </reaction>
</comment>
<dbReference type="InterPro" id="IPR018376">
    <property type="entry name" value="Enoyl-CoA_hyd/isom_CS"/>
</dbReference>
<dbReference type="PANTHER" id="PTHR11941:SF54">
    <property type="entry name" value="ENOYL-COA HYDRATASE, MITOCHONDRIAL"/>
    <property type="match status" value="1"/>
</dbReference>
<keyword evidence="7" id="KW-1185">Reference proteome</keyword>